<reference evidence="2" key="1">
    <citation type="submission" date="2011-11" db="EMBL/GenBank/DDBJ databases">
        <title>The Genome Sequence of Fusarium oxysporum PHW808.</title>
        <authorList>
            <consortium name="The Broad Institute Genome Sequencing Platform"/>
            <person name="Ma L.-J."/>
            <person name="Gale L.R."/>
            <person name="Schwartz D.C."/>
            <person name="Zhou S."/>
            <person name="Corby-Kistler H."/>
            <person name="Young S.K."/>
            <person name="Zeng Q."/>
            <person name="Gargeya S."/>
            <person name="Fitzgerald M."/>
            <person name="Haas B."/>
            <person name="Abouelleil A."/>
            <person name="Alvarado L."/>
            <person name="Arachchi H.M."/>
            <person name="Berlin A."/>
            <person name="Brown A."/>
            <person name="Chapman S.B."/>
            <person name="Chen Z."/>
            <person name="Dunbar C."/>
            <person name="Freedman E."/>
            <person name="Gearin G."/>
            <person name="Goldberg J."/>
            <person name="Griggs A."/>
            <person name="Gujja S."/>
            <person name="Heiman D."/>
            <person name="Howarth C."/>
            <person name="Larson L."/>
            <person name="Lui A."/>
            <person name="MacDonald P.J.P."/>
            <person name="Montmayeur A."/>
            <person name="Murphy C."/>
            <person name="Neiman D."/>
            <person name="Pearson M."/>
            <person name="Priest M."/>
            <person name="Roberts A."/>
            <person name="Saif S."/>
            <person name="Shea T."/>
            <person name="Shenoy N."/>
            <person name="Sisk P."/>
            <person name="Stolte C."/>
            <person name="Sykes S."/>
            <person name="Wortman J."/>
            <person name="Nusbaum C."/>
            <person name="Birren B."/>
        </authorList>
    </citation>
    <scope>NUCLEOTIDE SEQUENCE [LARGE SCALE GENOMIC DNA]</scope>
    <source>
        <strain evidence="2">54008</strain>
    </source>
</reference>
<dbReference type="Proteomes" id="UP000030676">
    <property type="component" value="Unassembled WGS sequence"/>
</dbReference>
<evidence type="ECO:0000313" key="2">
    <source>
        <dbReference type="EMBL" id="EXL73308.1"/>
    </source>
</evidence>
<dbReference type="EMBL" id="KK033208">
    <property type="protein sequence ID" value="EXL73308.1"/>
    <property type="molecule type" value="Genomic_DNA"/>
</dbReference>
<accession>X0HB74</accession>
<dbReference type="SUPFAM" id="SSF56112">
    <property type="entry name" value="Protein kinase-like (PK-like)"/>
    <property type="match status" value="1"/>
</dbReference>
<dbReference type="OrthoDB" id="10003767at2759"/>
<dbReference type="HOGENOM" id="CLU_030124_1_0_1"/>
<dbReference type="InterPro" id="IPR051678">
    <property type="entry name" value="AGP_Transferase"/>
</dbReference>
<dbReference type="InterPro" id="IPR011009">
    <property type="entry name" value="Kinase-like_dom_sf"/>
</dbReference>
<sequence>MLPSSCEGLVWGYEPNIDDIKAVCQTTLQLDDPAHCAVSFLTSGGFNKIYVVDVGYDQRFVLRVSLPVDPRHKMAGELATLGWLSQHSTVPVPTVIAFDDTRDNKIGFEWILMDHVSGTSAQTRWRKMTMEDKKTLVENIARYHAQLLDISTFQKIGTLKETDSGFIPDRLVSMMFFWGDHYNFDVHRGSFRSSHGWLYSFIFIMIKGKVLAMDKAVREGDEEDADEAMYNLRIAKELYLLLPEIFTPDEDTDDKKVLWHDDLSLSNIWTNLAYPSTIDIIYRASHKGCLIAE</sequence>
<name>X0HB74_FUSOX</name>
<gene>
    <name evidence="2" type="ORF">FOPG_11366</name>
</gene>
<dbReference type="Gene3D" id="3.30.200.20">
    <property type="entry name" value="Phosphorylase Kinase, domain 1"/>
    <property type="match status" value="1"/>
</dbReference>
<evidence type="ECO:0000259" key="1">
    <source>
        <dbReference type="Pfam" id="PF01636"/>
    </source>
</evidence>
<dbReference type="Pfam" id="PF01636">
    <property type="entry name" value="APH"/>
    <property type="match status" value="1"/>
</dbReference>
<feature type="domain" description="Aminoglycoside phosphotransferase" evidence="1">
    <location>
        <begin position="47"/>
        <end position="150"/>
    </location>
</feature>
<dbReference type="PANTHER" id="PTHR21310">
    <property type="entry name" value="AMINOGLYCOSIDE PHOSPHOTRANSFERASE-RELATED-RELATED"/>
    <property type="match status" value="1"/>
</dbReference>
<organism evidence="2">
    <name type="scientific">Fusarium oxysporum f. sp. conglutinans race 2 54008</name>
    <dbReference type="NCBI Taxonomy" id="1089457"/>
    <lineage>
        <taxon>Eukaryota</taxon>
        <taxon>Fungi</taxon>
        <taxon>Dikarya</taxon>
        <taxon>Ascomycota</taxon>
        <taxon>Pezizomycotina</taxon>
        <taxon>Sordariomycetes</taxon>
        <taxon>Hypocreomycetidae</taxon>
        <taxon>Hypocreales</taxon>
        <taxon>Nectriaceae</taxon>
        <taxon>Fusarium</taxon>
        <taxon>Fusarium oxysporum species complex</taxon>
    </lineage>
</organism>
<dbReference type="InterPro" id="IPR002575">
    <property type="entry name" value="Aminoglycoside_PTrfase"/>
</dbReference>
<reference evidence="2" key="2">
    <citation type="submission" date="2014-03" db="EMBL/GenBank/DDBJ databases">
        <title>The Genome Annotation of Fusarium oxysporum PHW808.</title>
        <authorList>
            <consortium name="The Broad Institute Genomics Platform"/>
            <person name="Ma L.-J."/>
            <person name="Corby-Kistler H."/>
            <person name="Broz K."/>
            <person name="Gale L.R."/>
            <person name="Jonkers W."/>
            <person name="O'Donnell K."/>
            <person name="Ploetz R."/>
            <person name="Steinberg C."/>
            <person name="Schwartz D.C."/>
            <person name="VanEtten H."/>
            <person name="Zhou S."/>
            <person name="Young S.K."/>
            <person name="Zeng Q."/>
            <person name="Gargeya S."/>
            <person name="Fitzgerald M."/>
            <person name="Abouelleil A."/>
            <person name="Alvarado L."/>
            <person name="Chapman S.B."/>
            <person name="Gainer-Dewar J."/>
            <person name="Goldberg J."/>
            <person name="Griggs A."/>
            <person name="Gujja S."/>
            <person name="Hansen M."/>
            <person name="Howarth C."/>
            <person name="Imamovic A."/>
            <person name="Ireland A."/>
            <person name="Larimer J."/>
            <person name="McCowan C."/>
            <person name="Murphy C."/>
            <person name="Pearson M."/>
            <person name="Poon T.W."/>
            <person name="Priest M."/>
            <person name="Roberts A."/>
            <person name="Saif S."/>
            <person name="Shea T."/>
            <person name="Sykes S."/>
            <person name="Wortman J."/>
            <person name="Nusbaum C."/>
            <person name="Birren B."/>
        </authorList>
    </citation>
    <scope>NUCLEOTIDE SEQUENCE</scope>
    <source>
        <strain evidence="2">54008</strain>
    </source>
</reference>
<dbReference type="PANTHER" id="PTHR21310:SF13">
    <property type="entry name" value="AMINOGLYCOSIDE PHOSPHOTRANSFERASE DOMAIN-CONTAINING PROTEIN"/>
    <property type="match status" value="1"/>
</dbReference>
<dbReference type="AlphaFoldDB" id="X0HB74"/>
<protein>
    <recommendedName>
        <fullName evidence="1">Aminoglycoside phosphotransferase domain-containing protein</fullName>
    </recommendedName>
</protein>
<proteinExistence type="predicted"/>